<dbReference type="SMART" id="SM00587">
    <property type="entry name" value="CHK"/>
    <property type="match status" value="3"/>
</dbReference>
<dbReference type="Proteomes" id="UP000095300">
    <property type="component" value="Unassembled WGS sequence"/>
</dbReference>
<dbReference type="PANTHER" id="PTHR11012">
    <property type="entry name" value="PROTEIN KINASE-LIKE DOMAIN-CONTAINING"/>
    <property type="match status" value="1"/>
</dbReference>
<feature type="domain" description="CHK kinase-like" evidence="1">
    <location>
        <begin position="238"/>
        <end position="430"/>
    </location>
</feature>
<dbReference type="SUPFAM" id="SSF56112">
    <property type="entry name" value="Protein kinase-like (PK-like)"/>
    <property type="match status" value="3"/>
</dbReference>
<keyword evidence="3" id="KW-1185">Reference proteome</keyword>
<organism evidence="2 3">
    <name type="scientific">Stomoxys calcitrans</name>
    <name type="common">Stable fly</name>
    <name type="synonym">Conops calcitrans</name>
    <dbReference type="NCBI Taxonomy" id="35570"/>
    <lineage>
        <taxon>Eukaryota</taxon>
        <taxon>Metazoa</taxon>
        <taxon>Ecdysozoa</taxon>
        <taxon>Arthropoda</taxon>
        <taxon>Hexapoda</taxon>
        <taxon>Insecta</taxon>
        <taxon>Pterygota</taxon>
        <taxon>Neoptera</taxon>
        <taxon>Endopterygota</taxon>
        <taxon>Diptera</taxon>
        <taxon>Brachycera</taxon>
        <taxon>Muscomorpha</taxon>
        <taxon>Muscoidea</taxon>
        <taxon>Muscidae</taxon>
        <taxon>Stomoxys</taxon>
    </lineage>
</organism>
<dbReference type="EnsemblMetazoa" id="SCAU013344-RA">
    <property type="protein sequence ID" value="SCAU013344-PA"/>
    <property type="gene ID" value="SCAU013344"/>
</dbReference>
<feature type="domain" description="CHK kinase-like" evidence="1">
    <location>
        <begin position="674"/>
        <end position="866"/>
    </location>
</feature>
<reference evidence="2" key="1">
    <citation type="submission" date="2020-05" db="UniProtKB">
        <authorList>
            <consortium name="EnsemblMetazoa"/>
        </authorList>
    </citation>
    <scope>IDENTIFICATION</scope>
    <source>
        <strain evidence="2">USDA</strain>
    </source>
</reference>
<dbReference type="InterPro" id="IPR015897">
    <property type="entry name" value="CHK_kinase-like"/>
</dbReference>
<dbReference type="InterPro" id="IPR011009">
    <property type="entry name" value="Kinase-like_dom_sf"/>
</dbReference>
<accession>A0A1I8Q2R1</accession>
<evidence type="ECO:0000313" key="3">
    <source>
        <dbReference type="Proteomes" id="UP000095300"/>
    </source>
</evidence>
<sequence length="1374" mass="157515">MGLRSSKHSPKSYDIAPVVSDKDFSYKKTPRPLPEVIITPETPVGNTPIENGNSELATLTPTETNGTVDNVIPATVETVTSSTVETVAPIATSLVEETQEKSTDNQPEVSGIPSWVNEDNFKPLLAQLYPQFSEIISLEAKPALAPGENYATLMLRVKITIKLMNASTLDLSFMLKVAHDNPQMMEMLKRINFFDTENAVYNDVIPEMEDMYRQAGVEVHFGAKAYRLGPEAPGAYYVLLDDLGLLGYKNTNRLECLNQEHTEAVLRKMAMFHAASAFRAETKGKYPTTFSPDREDPFARAMIQQMFGSFKKPFLDNIHRFENGEKYAESMDKFFVNLVDEFVYGRKANPEFFNALNHGDSWSNNILFKYDANGKVEDLLFVDFQNTNYSSPAQDLHYFLISSTQVDIKVAKYEYFIHFYHKHLEKSLRLLKYPEDKIPSLRDLHQQLITYGSWATITAFMTMGVVLLDPHDDAKFDNFFSDNKEGLDFKNLLFSNPRYIKHINEVLPWLYNHGFMESSIPSDNTTASTDKLSVPIPTQETVTDKFNYPNWVNESYFEDIIREEFGNYQRISKFIVGPATSAGDNYASIMLKIDIDVELTDESHRDLSYMVKIPPSGEQAKKTVAFFNSFTKEIKAYNEIIPKFEEVFQKQTDMKVIFAPKSHKPTKDNGCDTLILENLSVKGFKTGDRLQGLNKDHILEVLKKLAQYHAASAYLFEKEGRYDIVFEKSTYQREIKAEREPMFKKFYDIYLNCLSGYNGCEEYKDSVKLFLDNGYDSMVDTFAVDFNKFNVLNHGDCWVNNIMFQYNEKGDITNTYFVDYQMGQYGSPAQDLYYFLLTSAKLELKLEHFDYFIRFYHEHLEANLKLLNYPKAIPTLKELHMELLQKGGFAVYAVTGALGAILLEPSDNANLDNMLKEGEDGNAFKKNMYSSQRYRSNAEAILPWMYRRGLFDLNVKLPETSSPAAGEMKIATIPSWIDANHFHNILKTDVEHIERIISVNAASATKAGDNYASDLLRVKVEASLLDGSIVTKSYIHKMPVDSEESKSMLAMMNLYEKEGIMYSKYLPEFEKLYAERGKNIAFGPKYYNFSTQDTEEDIIILEDLSQSGFKCIDRREGLDMSHTKCVLEKLAQFHAASAKYVELHGPYPAMFQKGIYTEETRALFESMDSSIFFEYFKQFDNNEEYIDKVPALQANSVDSNIRMSIIDPSEFNVLNHGDSWINNIMFKHDKDGNVEQTYYIDYQVCKYGTPAQDLWYFLMTSTKLDIKVDSFDYFIRYYHENLVENLKLLEFSGNVPNLNELHQTMLKYGFMGYNTTMGTTAICLLESTENVNLANFMAATPEGRKFRDALFLNDKYKANAAIVYPWLARRGCLG</sequence>
<dbReference type="KEGG" id="scac:106087289"/>
<dbReference type="PANTHER" id="PTHR11012:SF6">
    <property type="entry name" value="CHK DOMAIN OV1-RELATED"/>
    <property type="match status" value="1"/>
</dbReference>
<evidence type="ECO:0000259" key="1">
    <source>
        <dbReference type="SMART" id="SM00587"/>
    </source>
</evidence>
<feature type="domain" description="CHK kinase-like" evidence="1">
    <location>
        <begin position="1099"/>
        <end position="1288"/>
    </location>
</feature>
<protein>
    <recommendedName>
        <fullName evidence="1">CHK kinase-like domain-containing protein</fullName>
    </recommendedName>
</protein>
<dbReference type="Pfam" id="PF02958">
    <property type="entry name" value="EcKL"/>
    <property type="match status" value="3"/>
</dbReference>
<evidence type="ECO:0000313" key="2">
    <source>
        <dbReference type="EnsemblMetazoa" id="SCAU013344-PA"/>
    </source>
</evidence>
<dbReference type="OrthoDB" id="191037at2759"/>
<proteinExistence type="predicted"/>
<dbReference type="Gene3D" id="3.90.1200.10">
    <property type="match status" value="3"/>
</dbReference>
<dbReference type="VEuPathDB" id="VectorBase:SCAU013344"/>
<gene>
    <name evidence="2" type="primary">106087289</name>
</gene>
<name>A0A1I8Q2R1_STOCA</name>
<dbReference type="InterPro" id="IPR004119">
    <property type="entry name" value="EcKL"/>
</dbReference>